<feature type="domain" description="Nudix hydrolase" evidence="4">
    <location>
        <begin position="299"/>
        <end position="433"/>
    </location>
</feature>
<evidence type="ECO:0000256" key="3">
    <source>
        <dbReference type="HAMAP-Rule" id="MF_00528"/>
    </source>
</evidence>
<dbReference type="GO" id="GO:0047429">
    <property type="term" value="F:nucleoside triphosphate diphosphatase activity"/>
    <property type="evidence" value="ECO:0007669"/>
    <property type="project" value="UniProtKB-EC"/>
</dbReference>
<dbReference type="Gene3D" id="3.90.79.10">
    <property type="entry name" value="Nucleoside Triphosphate Pyrophosphohydrolase"/>
    <property type="match status" value="1"/>
</dbReference>
<gene>
    <name evidence="5" type="ORF">R6G80_00230</name>
</gene>
<accession>A0AAW9HJR8</accession>
<organism evidence="5 6">
    <name type="scientific">Actinotignum urinale</name>
    <dbReference type="NCBI Taxonomy" id="190146"/>
    <lineage>
        <taxon>Bacteria</taxon>
        <taxon>Bacillati</taxon>
        <taxon>Actinomycetota</taxon>
        <taxon>Actinomycetes</taxon>
        <taxon>Actinomycetales</taxon>
        <taxon>Actinomycetaceae</taxon>
        <taxon>Actinotignum</taxon>
    </lineage>
</organism>
<comment type="caution">
    <text evidence="5">The sequence shown here is derived from an EMBL/GenBank/DDBJ whole genome shotgun (WGS) entry which is preliminary data.</text>
</comment>
<dbReference type="EC" id="3.6.1.9" evidence="3"/>
<dbReference type="GO" id="GO:0009117">
    <property type="term" value="P:nucleotide metabolic process"/>
    <property type="evidence" value="ECO:0007669"/>
    <property type="project" value="UniProtKB-KW"/>
</dbReference>
<comment type="catalytic activity">
    <reaction evidence="3">
        <text>a ribonucleoside 5'-triphosphate + H2O = a ribonucleoside 5'-phosphate + diphosphate + H(+)</text>
        <dbReference type="Rhea" id="RHEA:23996"/>
        <dbReference type="ChEBI" id="CHEBI:15377"/>
        <dbReference type="ChEBI" id="CHEBI:15378"/>
        <dbReference type="ChEBI" id="CHEBI:33019"/>
        <dbReference type="ChEBI" id="CHEBI:58043"/>
        <dbReference type="ChEBI" id="CHEBI:61557"/>
        <dbReference type="EC" id="3.6.1.9"/>
    </reaction>
</comment>
<dbReference type="PANTHER" id="PTHR43213:SF5">
    <property type="entry name" value="BIFUNCTIONAL DTTP_UTP PYROPHOSPHATASE_METHYLTRANSFERASE PROTEIN-RELATED"/>
    <property type="match status" value="1"/>
</dbReference>
<dbReference type="CDD" id="cd00555">
    <property type="entry name" value="Maf"/>
    <property type="match status" value="1"/>
</dbReference>
<dbReference type="Gene3D" id="3.90.950.10">
    <property type="match status" value="1"/>
</dbReference>
<evidence type="ECO:0000256" key="1">
    <source>
        <dbReference type="ARBA" id="ARBA00001968"/>
    </source>
</evidence>
<comment type="function">
    <text evidence="3">Nucleoside triphosphate pyrophosphatase. May have a dual role in cell division arrest and in preventing the incorporation of modified nucleotides into cellular nucleic acids.</text>
</comment>
<comment type="similarity">
    <text evidence="3">Belongs to the Maf family.</text>
</comment>
<comment type="caution">
    <text evidence="3">Lacks conserved residue(s) required for the propagation of feature annotation.</text>
</comment>
<dbReference type="Pfam" id="PF00293">
    <property type="entry name" value="NUDIX"/>
    <property type="match status" value="1"/>
</dbReference>
<keyword evidence="2 3" id="KW-0378">Hydrolase</keyword>
<dbReference type="InterPro" id="IPR029001">
    <property type="entry name" value="ITPase-like_fam"/>
</dbReference>
<evidence type="ECO:0000259" key="4">
    <source>
        <dbReference type="PROSITE" id="PS51462"/>
    </source>
</evidence>
<dbReference type="SUPFAM" id="SSF52972">
    <property type="entry name" value="ITPase-like"/>
    <property type="match status" value="1"/>
</dbReference>
<dbReference type="Proteomes" id="UP001281731">
    <property type="component" value="Unassembled WGS sequence"/>
</dbReference>
<dbReference type="SUPFAM" id="SSF55811">
    <property type="entry name" value="Nudix"/>
    <property type="match status" value="1"/>
</dbReference>
<dbReference type="EMBL" id="JAWNGC010000001">
    <property type="protein sequence ID" value="MDY5154161.1"/>
    <property type="molecule type" value="Genomic_DNA"/>
</dbReference>
<evidence type="ECO:0000256" key="2">
    <source>
        <dbReference type="ARBA" id="ARBA00022801"/>
    </source>
</evidence>
<dbReference type="Pfam" id="PF02545">
    <property type="entry name" value="Maf"/>
    <property type="match status" value="1"/>
</dbReference>
<keyword evidence="3" id="KW-0963">Cytoplasm</keyword>
<dbReference type="InterPro" id="IPR003697">
    <property type="entry name" value="Maf-like"/>
</dbReference>
<dbReference type="InterPro" id="IPR015797">
    <property type="entry name" value="NUDIX_hydrolase-like_dom_sf"/>
</dbReference>
<dbReference type="CDD" id="cd18877">
    <property type="entry name" value="NUDIX_Hydrolase"/>
    <property type="match status" value="1"/>
</dbReference>
<protein>
    <recommendedName>
        <fullName evidence="3">Nucleoside triphosphate pyrophosphatase</fullName>
        <ecNumber evidence="3">3.6.1.9</ecNumber>
    </recommendedName>
    <alternativeName>
        <fullName evidence="3">Nucleotide pyrophosphatase</fullName>
        <shortName evidence="3">Nucleotide PPase</shortName>
    </alternativeName>
</protein>
<name>A0AAW9HJR8_9ACTO</name>
<dbReference type="RefSeq" id="WP_320756139.1">
    <property type="nucleotide sequence ID" value="NZ_JAWNGC010000001.1"/>
</dbReference>
<evidence type="ECO:0000313" key="6">
    <source>
        <dbReference type="Proteomes" id="UP001281731"/>
    </source>
</evidence>
<dbReference type="NCBIfam" id="TIGR00172">
    <property type="entry name" value="maf"/>
    <property type="match status" value="1"/>
</dbReference>
<keyword evidence="3" id="KW-0546">Nucleotide metabolism</keyword>
<dbReference type="PROSITE" id="PS51462">
    <property type="entry name" value="NUDIX"/>
    <property type="match status" value="1"/>
</dbReference>
<comment type="cofactor">
    <cofactor evidence="1 3">
        <name>a divalent metal cation</name>
        <dbReference type="ChEBI" id="CHEBI:60240"/>
    </cofactor>
</comment>
<dbReference type="HAMAP" id="MF_00528">
    <property type="entry name" value="Maf"/>
    <property type="match status" value="1"/>
</dbReference>
<dbReference type="GO" id="GO:0005737">
    <property type="term" value="C:cytoplasm"/>
    <property type="evidence" value="ECO:0007669"/>
    <property type="project" value="UniProtKB-SubCell"/>
</dbReference>
<proteinExistence type="inferred from homology"/>
<dbReference type="AlphaFoldDB" id="A0AAW9HJR8"/>
<comment type="subcellular location">
    <subcellularLocation>
        <location evidence="3">Cytoplasm</location>
    </subcellularLocation>
</comment>
<reference evidence="5" key="1">
    <citation type="submission" date="2023-10" db="EMBL/GenBank/DDBJ databases">
        <title>Whole Genome based description of the genera Actinobaculum and Actinotignum reveals a complex phylogenetic relationship within the species included in the genus Actinotignum.</title>
        <authorList>
            <person name="Jensen C.S."/>
            <person name="Dargis R."/>
            <person name="Kemp M."/>
            <person name="Christensen J.J."/>
        </authorList>
    </citation>
    <scope>NUCLEOTIDE SEQUENCE</scope>
    <source>
        <strain evidence="5">SLA_B511</strain>
    </source>
</reference>
<dbReference type="PANTHER" id="PTHR43213">
    <property type="entry name" value="BIFUNCTIONAL DTTP/UTP PYROPHOSPHATASE/METHYLTRANSFERASE PROTEIN-RELATED"/>
    <property type="match status" value="1"/>
</dbReference>
<comment type="catalytic activity">
    <reaction evidence="3">
        <text>a 2'-deoxyribonucleoside 5'-triphosphate + H2O = a 2'-deoxyribonucleoside 5'-phosphate + diphosphate + H(+)</text>
        <dbReference type="Rhea" id="RHEA:44644"/>
        <dbReference type="ChEBI" id="CHEBI:15377"/>
        <dbReference type="ChEBI" id="CHEBI:15378"/>
        <dbReference type="ChEBI" id="CHEBI:33019"/>
        <dbReference type="ChEBI" id="CHEBI:61560"/>
        <dbReference type="ChEBI" id="CHEBI:65317"/>
        <dbReference type="EC" id="3.6.1.9"/>
    </reaction>
</comment>
<dbReference type="InterPro" id="IPR000086">
    <property type="entry name" value="NUDIX_hydrolase_dom"/>
</dbReference>
<sequence>MNTRNVSHTRLPHLTLTLASKSPARLATLRNAGIHANVQVSGVDEEEVLRNIQATPTRQVMALASAKSRAVARNLHVPTDFVIGCDSMFEFDGVVYGKPHSPENARERLLAMSGKTGILHTGHCLVHVGSGKSLAGVSHARVTFAPFSAEFIDAYIATGEPIEVAGSFTADGLGGSFIDNIEGDYHGVVGISLPLLRQLMEGFGLSLTQLWEPPFEPEYGTLSDEAATLLATKSKRGHRNADGFMLCSCGHTHWGMNGAGGILAFREHFELGEDKAHDVGKQRERGSLNEQEHFASHTTLDKATTNHTEHRLNHENHHGPELQVLLQLRSLWSHSGGTWGFPGGAVNWSETPWEGASREFEEETSISPSILKPVGEYVLDHNDWQYSTFVAQCPDGVEAIKDKESSELRWVNIDDVETLPLLPSFATSWSMLKEKFIL</sequence>
<feature type="active site" description="Proton acceptor" evidence="3">
    <location>
        <position position="86"/>
    </location>
</feature>
<evidence type="ECO:0000313" key="5">
    <source>
        <dbReference type="EMBL" id="MDY5154161.1"/>
    </source>
</evidence>